<dbReference type="EMBL" id="WTUW01000002">
    <property type="protein sequence ID" value="MZR31512.1"/>
    <property type="molecule type" value="Genomic_DNA"/>
</dbReference>
<dbReference type="Proteomes" id="UP000476030">
    <property type="component" value="Unassembled WGS sequence"/>
</dbReference>
<dbReference type="InterPro" id="IPR023214">
    <property type="entry name" value="HAD_sf"/>
</dbReference>
<evidence type="ECO:0000313" key="6">
    <source>
        <dbReference type="Proteomes" id="UP000476030"/>
    </source>
</evidence>
<keyword evidence="3 5" id="KW-0378">Hydrolase</keyword>
<dbReference type="GO" id="GO:0044281">
    <property type="term" value="P:small molecule metabolic process"/>
    <property type="evidence" value="ECO:0007669"/>
    <property type="project" value="UniProtKB-ARBA"/>
</dbReference>
<dbReference type="Gene3D" id="3.40.50.1000">
    <property type="entry name" value="HAD superfamily/HAD-like"/>
    <property type="match status" value="1"/>
</dbReference>
<dbReference type="Gene3D" id="1.20.120.710">
    <property type="entry name" value="Haloacid dehalogenase hydrolase-like domain"/>
    <property type="match status" value="1"/>
</dbReference>
<evidence type="ECO:0000256" key="2">
    <source>
        <dbReference type="ARBA" id="ARBA00022723"/>
    </source>
</evidence>
<comment type="cofactor">
    <cofactor evidence="1">
        <name>Mg(2+)</name>
        <dbReference type="ChEBI" id="CHEBI:18420"/>
    </cofactor>
</comment>
<dbReference type="InterPro" id="IPR036412">
    <property type="entry name" value="HAD-like_sf"/>
</dbReference>
<sequence>MMKRGAITNIEAIVFDWGDTLVRVPGITTDPQAHFASVREFFEKEFISSALMGTSTWDWDVFQECYRNAALSLVRKSAQTGLEFDFETRLGLTIEMMDIQTRIDGGQLGRLAQKLSKTITEHCTLVEGALDVVCALKPYFKLGLLSNYPSSMVVRQTLKQFVDRRYFDTMVISADIGVVKPFKQSFNTVVNRLGVKPCNILFVGDDLTNDMLGAKNIGMKTAWLYQSGQSEEYEFVDIYLESILDLPNKLRNKS</sequence>
<evidence type="ECO:0000256" key="3">
    <source>
        <dbReference type="ARBA" id="ARBA00022801"/>
    </source>
</evidence>
<dbReference type="InterPro" id="IPR006439">
    <property type="entry name" value="HAD-SF_hydro_IA"/>
</dbReference>
<keyword evidence="2" id="KW-0479">Metal-binding</keyword>
<protein>
    <submittedName>
        <fullName evidence="5">HAD-IA family hydrolase</fullName>
    </submittedName>
</protein>
<dbReference type="GO" id="GO:0046872">
    <property type="term" value="F:metal ion binding"/>
    <property type="evidence" value="ECO:0007669"/>
    <property type="project" value="UniProtKB-KW"/>
</dbReference>
<name>A0A6L8WAI7_9PROT</name>
<evidence type="ECO:0000256" key="4">
    <source>
        <dbReference type="ARBA" id="ARBA00022842"/>
    </source>
</evidence>
<dbReference type="PANTHER" id="PTHR46470">
    <property type="entry name" value="N-ACYLNEURAMINATE-9-PHOSPHATASE"/>
    <property type="match status" value="1"/>
</dbReference>
<accession>A0A6L8WAI7</accession>
<proteinExistence type="predicted"/>
<dbReference type="InterPro" id="IPR051400">
    <property type="entry name" value="HAD-like_hydrolase"/>
</dbReference>
<dbReference type="SFLD" id="SFLDG01129">
    <property type="entry name" value="C1.5:_HAD__Beta-PGM__Phosphata"/>
    <property type="match status" value="1"/>
</dbReference>
<dbReference type="PANTHER" id="PTHR46470:SF2">
    <property type="entry name" value="GLYCERALDEHYDE 3-PHOSPHATE PHOSPHATASE"/>
    <property type="match status" value="1"/>
</dbReference>
<dbReference type="InterPro" id="IPR041492">
    <property type="entry name" value="HAD_2"/>
</dbReference>
<evidence type="ECO:0000256" key="1">
    <source>
        <dbReference type="ARBA" id="ARBA00001946"/>
    </source>
</evidence>
<keyword evidence="6" id="KW-1185">Reference proteome</keyword>
<gene>
    <name evidence="5" type="ORF">GQE98_12800</name>
</gene>
<dbReference type="RefSeq" id="WP_202526265.1">
    <property type="nucleotide sequence ID" value="NZ_WTUW01000002.1"/>
</dbReference>
<organism evidence="5 6">
    <name type="scientific">Sneathiella litorea</name>
    <dbReference type="NCBI Taxonomy" id="2606216"/>
    <lineage>
        <taxon>Bacteria</taxon>
        <taxon>Pseudomonadati</taxon>
        <taxon>Pseudomonadota</taxon>
        <taxon>Alphaproteobacteria</taxon>
        <taxon>Sneathiellales</taxon>
        <taxon>Sneathiellaceae</taxon>
        <taxon>Sneathiella</taxon>
    </lineage>
</organism>
<comment type="caution">
    <text evidence="5">The sequence shown here is derived from an EMBL/GenBank/DDBJ whole genome shotgun (WGS) entry which is preliminary data.</text>
</comment>
<dbReference type="NCBIfam" id="TIGR01549">
    <property type="entry name" value="HAD-SF-IA-v1"/>
    <property type="match status" value="1"/>
</dbReference>
<dbReference type="Pfam" id="PF13419">
    <property type="entry name" value="HAD_2"/>
    <property type="match status" value="1"/>
</dbReference>
<dbReference type="SFLD" id="SFLDS00003">
    <property type="entry name" value="Haloacid_Dehalogenase"/>
    <property type="match status" value="1"/>
</dbReference>
<reference evidence="5 6" key="1">
    <citation type="submission" date="2019-12" db="EMBL/GenBank/DDBJ databases">
        <title>Snethiella sp. nov. sp. isolated from sea sand.</title>
        <authorList>
            <person name="Kim J."/>
            <person name="Jeong S.E."/>
            <person name="Jung H.S."/>
            <person name="Jeon C.O."/>
        </authorList>
    </citation>
    <scope>NUCLEOTIDE SEQUENCE [LARGE SCALE GENOMIC DNA]</scope>
    <source>
        <strain evidence="5 6">DP05</strain>
    </source>
</reference>
<dbReference type="SUPFAM" id="SSF56784">
    <property type="entry name" value="HAD-like"/>
    <property type="match status" value="1"/>
</dbReference>
<dbReference type="GO" id="GO:0016791">
    <property type="term" value="F:phosphatase activity"/>
    <property type="evidence" value="ECO:0007669"/>
    <property type="project" value="TreeGrafter"/>
</dbReference>
<keyword evidence="4" id="KW-0460">Magnesium</keyword>
<evidence type="ECO:0000313" key="5">
    <source>
        <dbReference type="EMBL" id="MZR31512.1"/>
    </source>
</evidence>
<dbReference type="AlphaFoldDB" id="A0A6L8WAI7"/>